<dbReference type="SUPFAM" id="SSF53187">
    <property type="entry name" value="Zn-dependent exopeptidases"/>
    <property type="match status" value="1"/>
</dbReference>
<dbReference type="EMBL" id="SJPM01000002">
    <property type="protein sequence ID" value="TWU01405.1"/>
    <property type="molecule type" value="Genomic_DNA"/>
</dbReference>
<dbReference type="Gene3D" id="3.40.630.10">
    <property type="entry name" value="Zn peptidases"/>
    <property type="match status" value="1"/>
</dbReference>
<proteinExistence type="predicted"/>
<evidence type="ECO:0000313" key="2">
    <source>
        <dbReference type="EMBL" id="TWU01405.1"/>
    </source>
</evidence>
<dbReference type="InterPro" id="IPR002933">
    <property type="entry name" value="Peptidase_M20"/>
</dbReference>
<dbReference type="PANTHER" id="PTHR11014">
    <property type="entry name" value="PEPTIDASE M20 FAMILY MEMBER"/>
    <property type="match status" value="1"/>
</dbReference>
<evidence type="ECO:0000256" key="1">
    <source>
        <dbReference type="ARBA" id="ARBA00022801"/>
    </source>
</evidence>
<dbReference type="Proteomes" id="UP000316213">
    <property type="component" value="Unassembled WGS sequence"/>
</dbReference>
<reference evidence="2 3" key="1">
    <citation type="submission" date="2019-02" db="EMBL/GenBank/DDBJ databases">
        <title>Deep-cultivation of Planctomycetes and their phenomic and genomic characterization uncovers novel biology.</title>
        <authorList>
            <person name="Wiegand S."/>
            <person name="Jogler M."/>
            <person name="Boedeker C."/>
            <person name="Pinto D."/>
            <person name="Vollmers J."/>
            <person name="Rivas-Marin E."/>
            <person name="Kohn T."/>
            <person name="Peeters S.H."/>
            <person name="Heuer A."/>
            <person name="Rast P."/>
            <person name="Oberbeckmann S."/>
            <person name="Bunk B."/>
            <person name="Jeske O."/>
            <person name="Meyerdierks A."/>
            <person name="Storesund J.E."/>
            <person name="Kallscheuer N."/>
            <person name="Luecker S."/>
            <person name="Lage O.M."/>
            <person name="Pohl T."/>
            <person name="Merkel B.J."/>
            <person name="Hornburger P."/>
            <person name="Mueller R.-W."/>
            <person name="Bruemmer F."/>
            <person name="Labrenz M."/>
            <person name="Spormann A.M."/>
            <person name="Op Den Camp H."/>
            <person name="Overmann J."/>
            <person name="Amann R."/>
            <person name="Jetten M.S.M."/>
            <person name="Mascher T."/>
            <person name="Medema M.H."/>
            <person name="Devos D.P."/>
            <person name="Kaster A.-K."/>
            <person name="Ovreas L."/>
            <person name="Rohde M."/>
            <person name="Galperin M.Y."/>
            <person name="Jogler C."/>
        </authorList>
    </citation>
    <scope>NUCLEOTIDE SEQUENCE [LARGE SCALE GENOMIC DNA]</scope>
    <source>
        <strain evidence="2 3">Pla100</strain>
    </source>
</reference>
<keyword evidence="3" id="KW-1185">Reference proteome</keyword>
<name>A0A5C6AN14_9BACT</name>
<comment type="caution">
    <text evidence="2">The sequence shown here is derived from an EMBL/GenBank/DDBJ whole genome shotgun (WGS) entry which is preliminary data.</text>
</comment>
<evidence type="ECO:0000313" key="3">
    <source>
        <dbReference type="Proteomes" id="UP000316213"/>
    </source>
</evidence>
<accession>A0A5C6AN14</accession>
<keyword evidence="1 2" id="KW-0378">Hydrolase</keyword>
<dbReference type="AlphaFoldDB" id="A0A5C6AN14"/>
<dbReference type="NCBIfam" id="TIGR01891">
    <property type="entry name" value="amidohydrolases"/>
    <property type="match status" value="1"/>
</dbReference>
<dbReference type="EC" id="3.-.-.-" evidence="2"/>
<sequence>MKEIRRYLHRRPELSEQEYETTQFVCELVDDLGLQANVAQEKRGVTVDLDSVGEVSRRRVAVRGDLDALPIQTRSTAEYASRHDGVMHACGHDAHTAIVWGVLAILNDLQKVGITCSPFRVRAIFQPAEETSTGGKHMIASGALEDVDSALALHVDPTRLVGTIGVRNGRPYDVCRYDQRRQNGGSFDGGVRRGF</sequence>
<dbReference type="Pfam" id="PF01546">
    <property type="entry name" value="Peptidase_M20"/>
    <property type="match status" value="1"/>
</dbReference>
<dbReference type="GO" id="GO:0016787">
    <property type="term" value="F:hydrolase activity"/>
    <property type="evidence" value="ECO:0007669"/>
    <property type="project" value="UniProtKB-KW"/>
</dbReference>
<dbReference type="PANTHER" id="PTHR11014:SF63">
    <property type="entry name" value="METALLOPEPTIDASE, PUTATIVE (AFU_ORTHOLOGUE AFUA_6G09600)-RELATED"/>
    <property type="match status" value="1"/>
</dbReference>
<dbReference type="OrthoDB" id="9776731at2"/>
<dbReference type="RefSeq" id="WP_146576712.1">
    <property type="nucleotide sequence ID" value="NZ_SJPM01000002.1"/>
</dbReference>
<gene>
    <name evidence="2" type="primary">yxeP_1</name>
    <name evidence="2" type="ORF">Pla100_11320</name>
</gene>
<organism evidence="2 3">
    <name type="scientific">Neorhodopirellula pilleata</name>
    <dbReference type="NCBI Taxonomy" id="2714738"/>
    <lineage>
        <taxon>Bacteria</taxon>
        <taxon>Pseudomonadati</taxon>
        <taxon>Planctomycetota</taxon>
        <taxon>Planctomycetia</taxon>
        <taxon>Pirellulales</taxon>
        <taxon>Pirellulaceae</taxon>
        <taxon>Neorhodopirellula</taxon>
    </lineage>
</organism>
<dbReference type="InterPro" id="IPR017439">
    <property type="entry name" value="Amidohydrolase"/>
</dbReference>
<protein>
    <submittedName>
        <fullName evidence="2">Putative hydrolase YxeP</fullName>
        <ecNumber evidence="2">3.-.-.-</ecNumber>
    </submittedName>
</protein>